<reference evidence="2" key="1">
    <citation type="submission" date="2020-05" db="EMBL/GenBank/DDBJ databases">
        <authorList>
            <person name="Chiriac C."/>
            <person name="Salcher M."/>
            <person name="Ghai R."/>
            <person name="Kavagutti S V."/>
        </authorList>
    </citation>
    <scope>NUCLEOTIDE SEQUENCE</scope>
</reference>
<name>A0A6J6V3E7_9ZZZZ</name>
<accession>A0A6J6V3E7</accession>
<evidence type="ECO:0000313" key="2">
    <source>
        <dbReference type="EMBL" id="CAB4765553.1"/>
    </source>
</evidence>
<organism evidence="2">
    <name type="scientific">freshwater metagenome</name>
    <dbReference type="NCBI Taxonomy" id="449393"/>
    <lineage>
        <taxon>unclassified sequences</taxon>
        <taxon>metagenomes</taxon>
        <taxon>ecological metagenomes</taxon>
    </lineage>
</organism>
<dbReference type="EMBL" id="CAEZZM010000094">
    <property type="protein sequence ID" value="CAB4765553.1"/>
    <property type="molecule type" value="Genomic_DNA"/>
</dbReference>
<proteinExistence type="predicted"/>
<feature type="region of interest" description="Disordered" evidence="1">
    <location>
        <begin position="25"/>
        <end position="68"/>
    </location>
</feature>
<protein>
    <submittedName>
        <fullName evidence="2">Unannotated protein</fullName>
    </submittedName>
</protein>
<gene>
    <name evidence="2" type="ORF">UFOPK2872_00822</name>
</gene>
<evidence type="ECO:0000256" key="1">
    <source>
        <dbReference type="SAM" id="MobiDB-lite"/>
    </source>
</evidence>
<dbReference type="AlphaFoldDB" id="A0A6J6V3E7"/>
<sequence>MRVTSSLVNGVGHCHDHLHQDDRRLGHQGRRQDDQHQDHQGRRQDDRRRDHRNCDLDHLGDQRQDHRLDDQRQEHLDALGRQCQLDRGRVHLQEDGRYVRRHHHLDDQHQGHLGVGPLADDQLQDRLVVNCPVVVELDDCYLEAAEFDDHLVQYAAALVQQLVQLTQRIRPAQQVLLVQQVLLQVQLALLAQWVQLDALQQASQQGRRW</sequence>